<dbReference type="EMBL" id="CM056744">
    <property type="protein sequence ID" value="KAJ8667432.1"/>
    <property type="molecule type" value="Genomic_DNA"/>
</dbReference>
<gene>
    <name evidence="1" type="ORF">QAD02_009095</name>
</gene>
<keyword evidence="2" id="KW-1185">Reference proteome</keyword>
<reference evidence="1" key="1">
    <citation type="submission" date="2023-04" db="EMBL/GenBank/DDBJ databases">
        <title>A chromosome-level genome assembly of the parasitoid wasp Eretmocerus hayati.</title>
        <authorList>
            <person name="Zhong Y."/>
            <person name="Liu S."/>
            <person name="Liu Y."/>
        </authorList>
    </citation>
    <scope>NUCLEOTIDE SEQUENCE</scope>
    <source>
        <strain evidence="1">ZJU_SS_LIU_2023</strain>
    </source>
</reference>
<sequence length="895" mass="101780">MAGTVSIPDNLVKWDLSEDPLAPLTKDQKIKLSALEDEVASLDPVNLSFKVNTASHAHSAIVNDDDSETDRIESYQQLLLHYSSLEQKHVSTEDTKYVSYLEQLKSRRLECHNLCLLIESILGDFSALSKQYTLVSEKTTSLHEASEQLISDQEKLINFAEKIAEYVRYFKEVDIIMDKLDAPTLSVNSEIFFNLMDKVENNMNFMLSNPTFKESSTYLVKYRHCQSKVITLIQNYLFKLFTKATESILSPKDTDSLQKKPDATLALFYGRFQSILPKAKPVIEQVEAKASRRQEYETLLFECHQHFVSHRDLVLGPSVQKSLQSIKTKYNGDHCSLVRHSCSLLLHASVDEFRLFYQFFSKSSPAFLSFSENLCTSLYDTLRPFIIHINHLETLAEICCILRIEMLDEHVQNNFEPLQGFGNVCLQLLHDVQERLVFRAHLYLQSDVAGYNPSPGDLAYPEKLKMMEDIAESIREENRQMRMKKISLSSLESGSSSNIIEPISRTHMMTMGVDPMQQRGSHMGNSPADLHGMWYPTVRRTLVCLSRLYRCVDRPVFQSLSQEAITHCVQSIEDARDRIQSKASPLDAELFQVKHLLILREQIAPFQVDFTVKEYSLDFSKVKSAAVGLIENRSRFFTLSSNALLEFLLEGAPQMREHVVDSRKQVDAKLKTSCQRLIQHVTRHLIEPVLLLLERPRNNYPTVGAGNSPGGTNQEKYFGPAQTVANIVSEALRQMHFKLPHVQQSMRLYLANRETETILFRPIRNNIVGAFSQLSQLLSHHYTGDELMLIACPLPEQVSLMLSSGSLSQPQQQQQPIKQHRLSTSSEPPALDSSLAVNPQQQLARPVPMMVANQLADTQASSVTVVDQERNQTKIETLRQDVVPESPKFEGEQIV</sequence>
<protein>
    <submittedName>
        <fullName evidence="1">Uncharacterized protein</fullName>
    </submittedName>
</protein>
<name>A0ACC2N8P0_9HYME</name>
<accession>A0ACC2N8P0</accession>
<comment type="caution">
    <text evidence="1">The sequence shown here is derived from an EMBL/GenBank/DDBJ whole genome shotgun (WGS) entry which is preliminary data.</text>
</comment>
<evidence type="ECO:0000313" key="1">
    <source>
        <dbReference type="EMBL" id="KAJ8667432.1"/>
    </source>
</evidence>
<proteinExistence type="predicted"/>
<organism evidence="1 2">
    <name type="scientific">Eretmocerus hayati</name>
    <dbReference type="NCBI Taxonomy" id="131215"/>
    <lineage>
        <taxon>Eukaryota</taxon>
        <taxon>Metazoa</taxon>
        <taxon>Ecdysozoa</taxon>
        <taxon>Arthropoda</taxon>
        <taxon>Hexapoda</taxon>
        <taxon>Insecta</taxon>
        <taxon>Pterygota</taxon>
        <taxon>Neoptera</taxon>
        <taxon>Endopterygota</taxon>
        <taxon>Hymenoptera</taxon>
        <taxon>Apocrita</taxon>
        <taxon>Proctotrupomorpha</taxon>
        <taxon>Chalcidoidea</taxon>
        <taxon>Aphelinidae</taxon>
        <taxon>Aphelininae</taxon>
        <taxon>Eretmocerus</taxon>
    </lineage>
</organism>
<dbReference type="Proteomes" id="UP001239111">
    <property type="component" value="Chromosome 4"/>
</dbReference>
<evidence type="ECO:0000313" key="2">
    <source>
        <dbReference type="Proteomes" id="UP001239111"/>
    </source>
</evidence>